<dbReference type="EMBL" id="VUND01000002">
    <property type="protein sequence ID" value="MST60966.1"/>
    <property type="molecule type" value="Genomic_DNA"/>
</dbReference>
<comment type="caution">
    <text evidence="1">The sequence shown here is derived from an EMBL/GenBank/DDBJ whole genome shotgun (WGS) entry which is preliminary data.</text>
</comment>
<dbReference type="AlphaFoldDB" id="A0A6N7X8M7"/>
<dbReference type="RefSeq" id="WP_154541812.1">
    <property type="nucleotide sequence ID" value="NZ_JALEUD010000058.1"/>
</dbReference>
<accession>A0A6N7X8M7</accession>
<evidence type="ECO:0000313" key="2">
    <source>
        <dbReference type="Proteomes" id="UP000434342"/>
    </source>
</evidence>
<organism evidence="1 2">
    <name type="scientific">Parafannyhessea umbonata</name>
    <dbReference type="NCBI Taxonomy" id="604330"/>
    <lineage>
        <taxon>Bacteria</taxon>
        <taxon>Bacillati</taxon>
        <taxon>Actinomycetota</taxon>
        <taxon>Coriobacteriia</taxon>
        <taxon>Coriobacteriales</taxon>
        <taxon>Atopobiaceae</taxon>
        <taxon>Parafannyhessea</taxon>
    </lineage>
</organism>
<name>A0A6N7X8M7_9ACTN</name>
<sequence length="380" mass="42025">MKLTVGLSDALRITRALRAQRVDLHCLPHGELQAPDPSPAKRWSAQAVDCDALLLSEPPNPKTPVEVIVGRFDKAPRTKLLHVNTLRDWLLPQNSFIRVSNEIWIPRPEMLFAQMGSLLSPIEHLALALELCGTYTLDAREPYHGASTFGIAPATSEEEIRAFLSSYPQAHIWGMQQARSIEPLIADNSWSPMETSVAAVLSAPVKSQGYGLGPLVLNKRFAGSSAFVGARASRVPDILFAGTHVGFNYDSSDHLPIDTVAHAGLNLGMNPGSRTRERELDRATRDVRHKFVDDRRRDRELIAAGLQVISVTSEDLYEPGGMDALARWAMGRIEAEGARNLLTQREALASQDLARTRQLLLWSLLPGRRGDMARGELERR</sequence>
<evidence type="ECO:0000313" key="1">
    <source>
        <dbReference type="EMBL" id="MST60966.1"/>
    </source>
</evidence>
<proteinExistence type="predicted"/>
<dbReference type="Proteomes" id="UP000434342">
    <property type="component" value="Unassembled WGS sequence"/>
</dbReference>
<reference evidence="1 2" key="1">
    <citation type="submission" date="2019-08" db="EMBL/GenBank/DDBJ databases">
        <title>In-depth cultivation of the pig gut microbiome towards novel bacterial diversity and tailored functional studies.</title>
        <authorList>
            <person name="Wylensek D."/>
            <person name="Hitch T.C.A."/>
            <person name="Clavel T."/>
        </authorList>
    </citation>
    <scope>NUCLEOTIDE SEQUENCE [LARGE SCALE GENOMIC DNA]</scope>
    <source>
        <strain evidence="1 2">WB01_CNA04</strain>
    </source>
</reference>
<protein>
    <submittedName>
        <fullName evidence="1">Uncharacterized protein</fullName>
    </submittedName>
</protein>
<gene>
    <name evidence="1" type="ORF">FYJ69_08660</name>
</gene>